<name>A0ABX8REP7_9CLOT</name>
<dbReference type="GO" id="GO:0005524">
    <property type="term" value="F:ATP binding"/>
    <property type="evidence" value="ECO:0007669"/>
    <property type="project" value="UniProtKB-KW"/>
</dbReference>
<evidence type="ECO:0000313" key="7">
    <source>
        <dbReference type="Proteomes" id="UP000886818"/>
    </source>
</evidence>
<dbReference type="InterPro" id="IPR003439">
    <property type="entry name" value="ABC_transporter-like_ATP-bd"/>
</dbReference>
<evidence type="ECO:0000256" key="4">
    <source>
        <dbReference type="ARBA" id="ARBA00022840"/>
    </source>
</evidence>
<evidence type="ECO:0000256" key="3">
    <source>
        <dbReference type="ARBA" id="ARBA00022741"/>
    </source>
</evidence>
<evidence type="ECO:0000313" key="6">
    <source>
        <dbReference type="EMBL" id="QXM06395.1"/>
    </source>
</evidence>
<dbReference type="EMBL" id="CP078093">
    <property type="protein sequence ID" value="QXM06395.1"/>
    <property type="molecule type" value="Genomic_DNA"/>
</dbReference>
<reference evidence="6" key="1">
    <citation type="submission" date="2021-07" db="EMBL/GenBank/DDBJ databases">
        <title>Complete genome sequence of Crassaminicella sp. 143-21, isolated from a deep-sea hydrothermal vent.</title>
        <authorList>
            <person name="Li X."/>
        </authorList>
    </citation>
    <scope>NUCLEOTIDE SEQUENCE</scope>
    <source>
        <strain evidence="6">143-21</strain>
    </source>
</reference>
<dbReference type="InterPro" id="IPR003593">
    <property type="entry name" value="AAA+_ATPase"/>
</dbReference>
<dbReference type="InterPro" id="IPR050763">
    <property type="entry name" value="ABC_transporter_ATP-binding"/>
</dbReference>
<keyword evidence="2" id="KW-0813">Transport</keyword>
<dbReference type="PROSITE" id="PS50893">
    <property type="entry name" value="ABC_TRANSPORTER_2"/>
    <property type="match status" value="1"/>
</dbReference>
<dbReference type="Proteomes" id="UP000886818">
    <property type="component" value="Chromosome"/>
</dbReference>
<accession>A0ABX8REP7</accession>
<keyword evidence="4 6" id="KW-0067">ATP-binding</keyword>
<dbReference type="Pfam" id="PF00005">
    <property type="entry name" value="ABC_tran"/>
    <property type="match status" value="1"/>
</dbReference>
<sequence length="282" mass="32449">MKHIIEIKKVTKKYGDFTAVDNLSLKIQKGSFFGLLGPNGAGKTTLIKMLVGLLKPTKGTILIENQKMNRDNTFIKSKIGIVPQHINLDKELSVRENLIFSAKLYKIKGNQLHQKIEKLLAFSDLKSIENRLSKKLSGGMQRKLMITKALVNDPDILFLDEPTVGIDVNHRRKIWDMLKGMKAMGKTIILTTHYIEEAEYLCNQIGLMDQGKIFYCNTSDALKNNLGKFTVEYFNTEKITEYKYFQSIEEAKEYAHSLDTHYILRNTNLEDVFYNFTNRKVQ</sequence>
<evidence type="ECO:0000256" key="2">
    <source>
        <dbReference type="ARBA" id="ARBA00022448"/>
    </source>
</evidence>
<keyword evidence="3" id="KW-0547">Nucleotide-binding</keyword>
<dbReference type="PANTHER" id="PTHR42711">
    <property type="entry name" value="ABC TRANSPORTER ATP-BINDING PROTEIN"/>
    <property type="match status" value="1"/>
</dbReference>
<dbReference type="SMART" id="SM00382">
    <property type="entry name" value="AAA"/>
    <property type="match status" value="1"/>
</dbReference>
<organism evidence="6 7">
    <name type="scientific">Crassaminicella indica</name>
    <dbReference type="NCBI Taxonomy" id="2855394"/>
    <lineage>
        <taxon>Bacteria</taxon>
        <taxon>Bacillati</taxon>
        <taxon>Bacillota</taxon>
        <taxon>Clostridia</taxon>
        <taxon>Eubacteriales</taxon>
        <taxon>Clostridiaceae</taxon>
        <taxon>Crassaminicella</taxon>
    </lineage>
</organism>
<dbReference type="PANTHER" id="PTHR42711:SF5">
    <property type="entry name" value="ABC TRANSPORTER ATP-BINDING PROTEIN NATA"/>
    <property type="match status" value="1"/>
</dbReference>
<keyword evidence="7" id="KW-1185">Reference proteome</keyword>
<protein>
    <submittedName>
        <fullName evidence="6">ABC transporter ATP-binding protein</fullName>
    </submittedName>
</protein>
<dbReference type="RefSeq" id="WP_218283091.1">
    <property type="nucleotide sequence ID" value="NZ_CP078093.1"/>
</dbReference>
<feature type="domain" description="ABC transporter" evidence="5">
    <location>
        <begin position="5"/>
        <end position="235"/>
    </location>
</feature>
<evidence type="ECO:0000256" key="1">
    <source>
        <dbReference type="ARBA" id="ARBA00005417"/>
    </source>
</evidence>
<gene>
    <name evidence="6" type="ORF">KVH43_01050</name>
</gene>
<comment type="similarity">
    <text evidence="1">Belongs to the ABC transporter superfamily.</text>
</comment>
<evidence type="ECO:0000259" key="5">
    <source>
        <dbReference type="PROSITE" id="PS50893"/>
    </source>
</evidence>
<proteinExistence type="inferred from homology"/>